<accession>A0A220SWJ1</accession>
<dbReference type="Pfam" id="PF05509">
    <property type="entry name" value="TraY"/>
    <property type="match status" value="2"/>
</dbReference>
<comment type="subcellular location">
    <subcellularLocation>
        <location evidence="1">Cytoplasm</location>
    </subcellularLocation>
</comment>
<keyword evidence="4" id="KW-0963">Cytoplasm</keyword>
<gene>
    <name evidence="7" type="ORF">KP64216a_00309</name>
</gene>
<dbReference type="InterPro" id="IPR008876">
    <property type="entry name" value="TraY"/>
</dbReference>
<keyword evidence="5" id="KW-0184">Conjugation</keyword>
<keyword evidence="7" id="KW-0614">Plasmid</keyword>
<proteinExistence type="inferred from homology"/>
<geneLocation type="plasmid" evidence="7">
    <name>pKP64216a</name>
</geneLocation>
<evidence type="ECO:0000256" key="5">
    <source>
        <dbReference type="ARBA" id="ARBA00022971"/>
    </source>
</evidence>
<dbReference type="NCBIfam" id="NF010301">
    <property type="entry name" value="PRK13740.1-2"/>
    <property type="match status" value="1"/>
</dbReference>
<evidence type="ECO:0000256" key="2">
    <source>
        <dbReference type="ARBA" id="ARBA00007183"/>
    </source>
</evidence>
<evidence type="ECO:0000313" key="7">
    <source>
        <dbReference type="EMBL" id="ASK38095.1"/>
    </source>
</evidence>
<name>A0A220SWJ1_KLEPN</name>
<comment type="similarity">
    <text evidence="2">Belongs to the TraY family.</text>
</comment>
<dbReference type="EMBL" id="MF135602">
    <property type="protein sequence ID" value="ASK38095.1"/>
    <property type="molecule type" value="Genomic_DNA"/>
</dbReference>
<evidence type="ECO:0000256" key="4">
    <source>
        <dbReference type="ARBA" id="ARBA00022490"/>
    </source>
</evidence>
<reference evidence="7" key="1">
    <citation type="submission" date="2017-05" db="EMBL/GenBank/DDBJ databases">
        <authorList>
            <person name="Song R."/>
            <person name="Chenine A.L."/>
            <person name="Ruprecht R.M."/>
        </authorList>
    </citation>
    <scope>NUCLEOTIDE SEQUENCE</scope>
    <source>
        <strain evidence="7">A64216</strain>
        <plasmid evidence="7">pKP64216a</plasmid>
    </source>
</reference>
<evidence type="ECO:0000256" key="1">
    <source>
        <dbReference type="ARBA" id="ARBA00004496"/>
    </source>
</evidence>
<dbReference type="AlphaFoldDB" id="A0A220SWJ1"/>
<organism evidence="7">
    <name type="scientific">Klebsiella pneumoniae</name>
    <dbReference type="NCBI Taxonomy" id="573"/>
    <lineage>
        <taxon>Bacteria</taxon>
        <taxon>Pseudomonadati</taxon>
        <taxon>Pseudomonadota</taxon>
        <taxon>Gammaproteobacteria</taxon>
        <taxon>Enterobacterales</taxon>
        <taxon>Enterobacteriaceae</taxon>
        <taxon>Klebsiella/Raoultella group</taxon>
        <taxon>Klebsiella</taxon>
        <taxon>Klebsiella pneumoniae complex</taxon>
    </lineage>
</organism>
<dbReference type="GO" id="GO:0003677">
    <property type="term" value="F:DNA binding"/>
    <property type="evidence" value="ECO:0007669"/>
    <property type="project" value="UniProtKB-KW"/>
</dbReference>
<sequence>MQVRRMTTRPALGPCVSFKLDEDTHLKLVNAKERSGRSKAGEVVLRVKDHLLRYPDFYPTVTYKSVSFGPVVMARFDEDTNKKLIAAKNKSNRSKSHEVYLRLKAHLFEFPDFYSSEVEVIRRSVSET</sequence>
<evidence type="ECO:0000256" key="6">
    <source>
        <dbReference type="ARBA" id="ARBA00023125"/>
    </source>
</evidence>
<keyword evidence="6" id="KW-0238">DNA-binding</keyword>
<dbReference type="GO" id="GO:0005737">
    <property type="term" value="C:cytoplasm"/>
    <property type="evidence" value="ECO:0007669"/>
    <property type="project" value="UniProtKB-SubCell"/>
</dbReference>
<evidence type="ECO:0000256" key="3">
    <source>
        <dbReference type="ARBA" id="ARBA00020541"/>
    </source>
</evidence>
<protein>
    <recommendedName>
        <fullName evidence="3">Relaxosome protein TraY</fullName>
    </recommendedName>
</protein>